<reference evidence="3" key="1">
    <citation type="submission" date="2012-02" db="EMBL/GenBank/DDBJ databases">
        <title>The complete genome of Frateuria aurantia DSM 6220.</title>
        <authorList>
            <consortium name="US DOE Joint Genome Institute (JGI-PGF)"/>
            <person name="Lucas S."/>
            <person name="Copeland A."/>
            <person name="Lapidus A."/>
            <person name="Glavina del Rio T."/>
            <person name="Dalin E."/>
            <person name="Tice H."/>
            <person name="Bruce D."/>
            <person name="Goodwin L."/>
            <person name="Pitluck S."/>
            <person name="Peters L."/>
            <person name="Ovchinnikova G."/>
            <person name="Teshima H."/>
            <person name="Kyrpides N."/>
            <person name="Mavromatis K."/>
            <person name="Ivanova N."/>
            <person name="Brettin T."/>
            <person name="Detter J.C."/>
            <person name="Han C."/>
            <person name="Larimer F."/>
            <person name="Land M."/>
            <person name="Hauser L."/>
            <person name="Markowitz V."/>
            <person name="Cheng J.-F."/>
            <person name="Hugenholtz P."/>
            <person name="Woyke T."/>
            <person name="Wu D."/>
            <person name="Brambilla E."/>
            <person name="Klenk H.-P."/>
            <person name="Eisen J.A."/>
        </authorList>
    </citation>
    <scope>NUCLEOTIDE SEQUENCE</scope>
    <source>
        <strain evidence="3">DSM 6220</strain>
    </source>
</reference>
<sequence>MSAPILIAIDGSSRAEALLQLAARHAKALNAPVEVICVLDPDRDPAALTPTLLGTGEIIPDTGPSQAQLDADQAVVAAVSQLQAAGVEAKGHVASGEPSRLICTYARNRNCQLIVLGHRYRHWFAKLREGSVCHAVIEHASCPVLVQTPHSHGA</sequence>
<dbReference type="SUPFAM" id="SSF52402">
    <property type="entry name" value="Adenine nucleotide alpha hydrolases-like"/>
    <property type="match status" value="1"/>
</dbReference>
<dbReference type="HOGENOM" id="CLU_049301_16_6_6"/>
<dbReference type="PRINTS" id="PR01438">
    <property type="entry name" value="UNVRSLSTRESS"/>
</dbReference>
<dbReference type="STRING" id="767434.Fraau_0842"/>
<dbReference type="KEGG" id="fau:Fraau_0842"/>
<dbReference type="eggNOG" id="COG0589">
    <property type="taxonomic scope" value="Bacteria"/>
</dbReference>
<evidence type="ECO:0000313" key="4">
    <source>
        <dbReference type="Proteomes" id="UP000005234"/>
    </source>
</evidence>
<dbReference type="EMBL" id="CP003350">
    <property type="protein sequence ID" value="AFC85313.1"/>
    <property type="molecule type" value="Genomic_DNA"/>
</dbReference>
<dbReference type="Proteomes" id="UP000005234">
    <property type="component" value="Chromosome"/>
</dbReference>
<evidence type="ECO:0000313" key="3">
    <source>
        <dbReference type="EMBL" id="AFC85313.1"/>
    </source>
</evidence>
<keyword evidence="4" id="KW-1185">Reference proteome</keyword>
<comment type="similarity">
    <text evidence="1">Belongs to the universal stress protein A family.</text>
</comment>
<dbReference type="AlphaFoldDB" id="H8L0Q8"/>
<accession>H8L0Q8</accession>
<dbReference type="Gene3D" id="3.40.50.620">
    <property type="entry name" value="HUPs"/>
    <property type="match status" value="1"/>
</dbReference>
<dbReference type="PANTHER" id="PTHR46268">
    <property type="entry name" value="STRESS RESPONSE PROTEIN NHAX"/>
    <property type="match status" value="1"/>
</dbReference>
<feature type="domain" description="UspA" evidence="2">
    <location>
        <begin position="3"/>
        <end position="146"/>
    </location>
</feature>
<evidence type="ECO:0000256" key="1">
    <source>
        <dbReference type="ARBA" id="ARBA00008791"/>
    </source>
</evidence>
<protein>
    <submittedName>
        <fullName evidence="3">Universal stress protein UspA-like protein</fullName>
    </submittedName>
</protein>
<name>H8L0Q8_FRAAD</name>
<proteinExistence type="inferred from homology"/>
<dbReference type="CDD" id="cd00293">
    <property type="entry name" value="USP-like"/>
    <property type="match status" value="1"/>
</dbReference>
<dbReference type="RefSeq" id="WP_014402319.1">
    <property type="nucleotide sequence ID" value="NC_017033.1"/>
</dbReference>
<organism evidence="3 4">
    <name type="scientific">Frateuria aurantia (strain ATCC 33424 / DSM 6220 / KCTC 2777 / LMG 1558 / NBRC 3245 / NCIMB 13370)</name>
    <name type="common">Acetobacter aurantius</name>
    <dbReference type="NCBI Taxonomy" id="767434"/>
    <lineage>
        <taxon>Bacteria</taxon>
        <taxon>Pseudomonadati</taxon>
        <taxon>Pseudomonadota</taxon>
        <taxon>Gammaproteobacteria</taxon>
        <taxon>Lysobacterales</taxon>
        <taxon>Rhodanobacteraceae</taxon>
        <taxon>Frateuria</taxon>
    </lineage>
</organism>
<gene>
    <name evidence="3" type="ordered locus">Fraau_0842</name>
</gene>
<dbReference type="OrthoDB" id="5781119at2"/>
<dbReference type="Pfam" id="PF00582">
    <property type="entry name" value="Usp"/>
    <property type="match status" value="1"/>
</dbReference>
<dbReference type="InterPro" id="IPR014729">
    <property type="entry name" value="Rossmann-like_a/b/a_fold"/>
</dbReference>
<evidence type="ECO:0000259" key="2">
    <source>
        <dbReference type="Pfam" id="PF00582"/>
    </source>
</evidence>
<dbReference type="InterPro" id="IPR006016">
    <property type="entry name" value="UspA"/>
</dbReference>
<dbReference type="InterPro" id="IPR006015">
    <property type="entry name" value="Universal_stress_UspA"/>
</dbReference>
<dbReference type="PANTHER" id="PTHR46268:SF15">
    <property type="entry name" value="UNIVERSAL STRESS PROTEIN HP_0031"/>
    <property type="match status" value="1"/>
</dbReference>